<gene>
    <name evidence="3" type="ORF">AIOL_000933</name>
</gene>
<organism evidence="3 4">
    <name type="scientific">Candidatus Rhodobacter oscarellae</name>
    <dbReference type="NCBI Taxonomy" id="1675527"/>
    <lineage>
        <taxon>Bacteria</taxon>
        <taxon>Pseudomonadati</taxon>
        <taxon>Pseudomonadota</taxon>
        <taxon>Alphaproteobacteria</taxon>
        <taxon>Rhodobacterales</taxon>
        <taxon>Rhodobacter group</taxon>
        <taxon>Rhodobacter</taxon>
    </lineage>
</organism>
<feature type="domain" description="Zinc finger Ogr/Delta-type" evidence="2">
    <location>
        <begin position="5"/>
        <end position="45"/>
    </location>
</feature>
<dbReference type="InterPro" id="IPR007684">
    <property type="entry name" value="Znf_Ogr/Delta"/>
</dbReference>
<dbReference type="Proteomes" id="UP000037178">
    <property type="component" value="Unassembled WGS sequence"/>
</dbReference>
<evidence type="ECO:0000313" key="3">
    <source>
        <dbReference type="EMBL" id="KMW60768.1"/>
    </source>
</evidence>
<sequence>MAMQCPKCGGRAYVYATKPAGTLKQRYRQCRICGHRFSTWEEIEDRELRGYESSKKAPAPDLFETADTSKAS</sequence>
<reference evidence="3 4" key="1">
    <citation type="submission" date="2015-06" db="EMBL/GenBank/DDBJ databases">
        <title>Draft genome sequence of an Alphaproteobacteria species associated to the Mediterranean sponge Oscarella lobularis.</title>
        <authorList>
            <person name="Jourda C."/>
            <person name="Santini S."/>
            <person name="Claverie J.-M."/>
        </authorList>
    </citation>
    <scope>NUCLEOTIDE SEQUENCE [LARGE SCALE GENOMIC DNA]</scope>
    <source>
        <strain evidence="3">IGS</strain>
    </source>
</reference>
<dbReference type="PATRIC" id="fig|1675527.3.peg.994"/>
<keyword evidence="4" id="KW-1185">Reference proteome</keyword>
<proteinExistence type="predicted"/>
<evidence type="ECO:0000256" key="1">
    <source>
        <dbReference type="SAM" id="MobiDB-lite"/>
    </source>
</evidence>
<dbReference type="Pfam" id="PF04606">
    <property type="entry name" value="Ogr_Delta"/>
    <property type="match status" value="1"/>
</dbReference>
<dbReference type="EMBL" id="LFTY01000001">
    <property type="protein sequence ID" value="KMW60768.1"/>
    <property type="molecule type" value="Genomic_DNA"/>
</dbReference>
<comment type="caution">
    <text evidence="3">The sequence shown here is derived from an EMBL/GenBank/DDBJ whole genome shotgun (WGS) entry which is preliminary data.</text>
</comment>
<feature type="region of interest" description="Disordered" evidence="1">
    <location>
        <begin position="50"/>
        <end position="72"/>
    </location>
</feature>
<accession>A0A0J9H5A6</accession>
<name>A0A0J9H5A6_9RHOB</name>
<evidence type="ECO:0000259" key="2">
    <source>
        <dbReference type="Pfam" id="PF04606"/>
    </source>
</evidence>
<protein>
    <recommendedName>
        <fullName evidence="2">Zinc finger Ogr/Delta-type domain-containing protein</fullName>
    </recommendedName>
</protein>
<dbReference type="AlphaFoldDB" id="A0A0J9H5A6"/>
<evidence type="ECO:0000313" key="4">
    <source>
        <dbReference type="Proteomes" id="UP000037178"/>
    </source>
</evidence>
<dbReference type="STRING" id="1675527.AIOL_000933"/>